<sequence>MKRSIITAFIALGVASSAWAADAVDAHRQVKNAQAAAHQTAASDPAAAVAGNAMTMTEMNTHQKAMAAHASMNNSQAYAHQQQIEKHRKMMMAQQ</sequence>
<evidence type="ECO:0008006" key="5">
    <source>
        <dbReference type="Google" id="ProtNLM"/>
    </source>
</evidence>
<evidence type="ECO:0000256" key="1">
    <source>
        <dbReference type="SAM" id="MobiDB-lite"/>
    </source>
</evidence>
<feature type="chain" id="PRO_5032393431" description="Copper-binding protein" evidence="2">
    <location>
        <begin position="21"/>
        <end position="95"/>
    </location>
</feature>
<feature type="region of interest" description="Disordered" evidence="1">
    <location>
        <begin position="69"/>
        <end position="95"/>
    </location>
</feature>
<evidence type="ECO:0000313" key="4">
    <source>
        <dbReference type="Proteomes" id="UP000069162"/>
    </source>
</evidence>
<proteinExistence type="predicted"/>
<name>A0A806X378_9ENTR</name>
<keyword evidence="2" id="KW-0732">Signal</keyword>
<dbReference type="KEGG" id="kle:AO703_05975"/>
<evidence type="ECO:0000313" key="3">
    <source>
        <dbReference type="EMBL" id="ALR75864.1"/>
    </source>
</evidence>
<dbReference type="Proteomes" id="UP000069162">
    <property type="component" value="Chromosome"/>
</dbReference>
<evidence type="ECO:0000256" key="2">
    <source>
        <dbReference type="SAM" id="SignalP"/>
    </source>
</evidence>
<feature type="compositionally biased region" description="Basic residues" evidence="1">
    <location>
        <begin position="86"/>
        <end position="95"/>
    </location>
</feature>
<feature type="compositionally biased region" description="Polar residues" evidence="1">
    <location>
        <begin position="71"/>
        <end position="82"/>
    </location>
</feature>
<protein>
    <recommendedName>
        <fullName evidence="5">Copper-binding protein</fullName>
    </recommendedName>
</protein>
<gene>
    <name evidence="3" type="ORF">AO703_05975</name>
</gene>
<accession>A0A806X378</accession>
<organism evidence="3 4">
    <name type="scientific">[Enterobacter] lignolyticus</name>
    <dbReference type="NCBI Taxonomy" id="1334193"/>
    <lineage>
        <taxon>Bacteria</taxon>
        <taxon>Pseudomonadati</taxon>
        <taxon>Pseudomonadota</taxon>
        <taxon>Gammaproteobacteria</taxon>
        <taxon>Enterobacterales</taxon>
        <taxon>Enterobacteriaceae</taxon>
        <taxon>Pluralibacter</taxon>
    </lineage>
</organism>
<dbReference type="EMBL" id="CP012871">
    <property type="protein sequence ID" value="ALR75864.1"/>
    <property type="molecule type" value="Genomic_DNA"/>
</dbReference>
<reference evidence="4" key="1">
    <citation type="submission" date="2015-10" db="EMBL/GenBank/DDBJ databases">
        <title>Complete Genome Sequencing of Klebsiella sp. strain G5.</title>
        <authorList>
            <person name="Chan K.-G."/>
            <person name="Chen J.-W."/>
        </authorList>
    </citation>
    <scope>NUCLEOTIDE SEQUENCE [LARGE SCALE GENOMIC DNA]</scope>
    <source>
        <strain evidence="4">G5</strain>
    </source>
</reference>
<feature type="signal peptide" evidence="2">
    <location>
        <begin position="1"/>
        <end position="20"/>
    </location>
</feature>
<dbReference type="AlphaFoldDB" id="A0A806X378"/>
<dbReference type="RefSeq" id="WP_062740596.1">
    <property type="nucleotide sequence ID" value="NZ_CP012871.1"/>
</dbReference>